<keyword evidence="2" id="KW-1185">Reference proteome</keyword>
<sequence>MSIQNTASTGEVIKQFHPPPGAAGIQLRACQHGAGTCIKPPLNISKLPVE</sequence>
<proteinExistence type="predicted"/>
<dbReference type="EMBL" id="FN430353">
    <property type="protein sequence ID" value="CAZ85634.1"/>
    <property type="molecule type" value="Genomic_DNA"/>
</dbReference>
<dbReference type="GeneID" id="9187418"/>
<protein>
    <submittedName>
        <fullName evidence="1">(Perigord truffle) hypothetical protein</fullName>
    </submittedName>
</protein>
<organism evidence="1 2">
    <name type="scientific">Tuber melanosporum (strain Mel28)</name>
    <name type="common">Perigord black truffle</name>
    <dbReference type="NCBI Taxonomy" id="656061"/>
    <lineage>
        <taxon>Eukaryota</taxon>
        <taxon>Fungi</taxon>
        <taxon>Dikarya</taxon>
        <taxon>Ascomycota</taxon>
        <taxon>Pezizomycotina</taxon>
        <taxon>Pezizomycetes</taxon>
        <taxon>Pezizales</taxon>
        <taxon>Tuberaceae</taxon>
        <taxon>Tuber</taxon>
    </lineage>
</organism>
<accession>D5GM97</accession>
<reference evidence="1 2" key="1">
    <citation type="journal article" date="2010" name="Nature">
        <title>Perigord black truffle genome uncovers evolutionary origins and mechanisms of symbiosis.</title>
        <authorList>
            <person name="Martin F."/>
            <person name="Kohler A."/>
            <person name="Murat C."/>
            <person name="Balestrini R."/>
            <person name="Coutinho P.M."/>
            <person name="Jaillon O."/>
            <person name="Montanini B."/>
            <person name="Morin E."/>
            <person name="Noel B."/>
            <person name="Percudani R."/>
            <person name="Porcel B."/>
            <person name="Rubini A."/>
            <person name="Amicucci A."/>
            <person name="Amselem J."/>
            <person name="Anthouard V."/>
            <person name="Arcioni S."/>
            <person name="Artiguenave F."/>
            <person name="Aury J.M."/>
            <person name="Ballario P."/>
            <person name="Bolchi A."/>
            <person name="Brenna A."/>
            <person name="Brun A."/>
            <person name="Buee M."/>
            <person name="Cantarel B."/>
            <person name="Chevalier G."/>
            <person name="Couloux A."/>
            <person name="Da Silva C."/>
            <person name="Denoeud F."/>
            <person name="Duplessis S."/>
            <person name="Ghignone S."/>
            <person name="Hilselberger B."/>
            <person name="Iotti M."/>
            <person name="Marcais B."/>
            <person name="Mello A."/>
            <person name="Miranda M."/>
            <person name="Pacioni G."/>
            <person name="Quesneville H."/>
            <person name="Riccioni C."/>
            <person name="Ruotolo R."/>
            <person name="Splivallo R."/>
            <person name="Stocchi V."/>
            <person name="Tisserant E."/>
            <person name="Viscomi A.R."/>
            <person name="Zambonelli A."/>
            <person name="Zampieri E."/>
            <person name="Henrissat B."/>
            <person name="Lebrun M.H."/>
            <person name="Paolocci F."/>
            <person name="Bonfante P."/>
            <person name="Ottonello S."/>
            <person name="Wincker P."/>
        </authorList>
    </citation>
    <scope>NUCLEOTIDE SEQUENCE [LARGE SCALE GENOMIC DNA]</scope>
    <source>
        <strain evidence="1 2">Mel28</strain>
    </source>
</reference>
<dbReference type="HOGENOM" id="CLU_3126098_0_0_1"/>
<evidence type="ECO:0000313" key="1">
    <source>
        <dbReference type="EMBL" id="CAZ85634.1"/>
    </source>
</evidence>
<gene>
    <name evidence="1" type="ORF">GSTUM_00010598001</name>
</gene>
<name>D5GM97_TUBMM</name>
<dbReference type="InParanoid" id="D5GM97"/>
<dbReference type="Proteomes" id="UP000006911">
    <property type="component" value="Unassembled WGS sequence"/>
</dbReference>
<evidence type="ECO:0000313" key="2">
    <source>
        <dbReference type="Proteomes" id="UP000006911"/>
    </source>
</evidence>
<dbReference type="AlphaFoldDB" id="D5GM97"/>
<dbReference type="RefSeq" id="XP_002841443.1">
    <property type="nucleotide sequence ID" value="XM_002841397.1"/>
</dbReference>
<dbReference type="KEGG" id="tml:GSTUM_00010598001"/>